<gene>
    <name evidence="5" type="ORF">IDM40_05995</name>
</gene>
<dbReference type="InterPro" id="IPR000524">
    <property type="entry name" value="Tscrpt_reg_HTH_GntR"/>
</dbReference>
<evidence type="ECO:0000256" key="3">
    <source>
        <dbReference type="ARBA" id="ARBA00023163"/>
    </source>
</evidence>
<keyword evidence="6" id="KW-1185">Reference proteome</keyword>
<protein>
    <submittedName>
        <fullName evidence="5">GntR family transcriptional regulator</fullName>
    </submittedName>
</protein>
<dbReference type="PANTHER" id="PTHR44846:SF17">
    <property type="entry name" value="GNTR-FAMILY TRANSCRIPTIONAL REGULATOR"/>
    <property type="match status" value="1"/>
</dbReference>
<dbReference type="SUPFAM" id="SSF46785">
    <property type="entry name" value="Winged helix' DNA-binding domain"/>
    <property type="match status" value="1"/>
</dbReference>
<dbReference type="RefSeq" id="WP_193120900.1">
    <property type="nucleotide sequence ID" value="NZ_JADBGI010000004.1"/>
</dbReference>
<keyword evidence="2" id="KW-0238">DNA-binding</keyword>
<dbReference type="InterPro" id="IPR036388">
    <property type="entry name" value="WH-like_DNA-bd_sf"/>
</dbReference>
<dbReference type="Gene3D" id="3.40.1410.10">
    <property type="entry name" value="Chorismate lyase-like"/>
    <property type="match status" value="1"/>
</dbReference>
<dbReference type="Gene3D" id="1.10.10.10">
    <property type="entry name" value="Winged helix-like DNA-binding domain superfamily/Winged helix DNA-binding domain"/>
    <property type="match status" value="1"/>
</dbReference>
<evidence type="ECO:0000256" key="1">
    <source>
        <dbReference type="ARBA" id="ARBA00023015"/>
    </source>
</evidence>
<keyword evidence="3" id="KW-0804">Transcription</keyword>
<reference evidence="5 6" key="1">
    <citation type="submission" date="2020-09" db="EMBL/GenBank/DDBJ databases">
        <title>Diversity and distribution of actinomycetes associated with coral in the coast of Hainan.</title>
        <authorList>
            <person name="Li F."/>
        </authorList>
    </citation>
    <scope>NUCLEOTIDE SEQUENCE [LARGE SCALE GENOMIC DNA]</scope>
    <source>
        <strain evidence="5 6">HNM0947</strain>
    </source>
</reference>
<dbReference type="SMART" id="SM00866">
    <property type="entry name" value="UTRA"/>
    <property type="match status" value="1"/>
</dbReference>
<evidence type="ECO:0000256" key="2">
    <source>
        <dbReference type="ARBA" id="ARBA00023125"/>
    </source>
</evidence>
<dbReference type="InterPro" id="IPR050679">
    <property type="entry name" value="Bact_HTH_transcr_reg"/>
</dbReference>
<dbReference type="Proteomes" id="UP000806528">
    <property type="component" value="Unassembled WGS sequence"/>
</dbReference>
<dbReference type="InterPro" id="IPR028978">
    <property type="entry name" value="Chorismate_lyase_/UTRA_dom_sf"/>
</dbReference>
<dbReference type="PANTHER" id="PTHR44846">
    <property type="entry name" value="MANNOSYL-D-GLYCERATE TRANSPORT/METABOLISM SYSTEM REPRESSOR MNGR-RELATED"/>
    <property type="match status" value="1"/>
</dbReference>
<proteinExistence type="predicted"/>
<dbReference type="SMART" id="SM00345">
    <property type="entry name" value="HTH_GNTR"/>
    <property type="match status" value="1"/>
</dbReference>
<sequence>MQIAEDLREQILQGTLPSGERVPSEAVLMSRYGVAQGTVRKAVTELRTWGLAETFHGRGTFVRGRPAVRRKSFDRFRRSHREAGQAAFLAETDQAGITADVRVLNIGSVSVAQEIALKLGVPEGSKVLERRRLYFADGVPVETAASYIPRELADAIPELASEQPGPGGIYARLEANGHRLSEFVEEVSARPGTKEEVSALSLGVGAPVIRLLRSAYDVGGRVIEVCDTVMAADRFVLEYRISADD</sequence>
<dbReference type="SUPFAM" id="SSF64288">
    <property type="entry name" value="Chorismate lyase-like"/>
    <property type="match status" value="1"/>
</dbReference>
<organism evidence="5 6">
    <name type="scientific">Nocardiopsis coralli</name>
    <dbReference type="NCBI Taxonomy" id="2772213"/>
    <lineage>
        <taxon>Bacteria</taxon>
        <taxon>Bacillati</taxon>
        <taxon>Actinomycetota</taxon>
        <taxon>Actinomycetes</taxon>
        <taxon>Streptosporangiales</taxon>
        <taxon>Nocardiopsidaceae</taxon>
        <taxon>Nocardiopsis</taxon>
    </lineage>
</organism>
<dbReference type="Pfam" id="PF00392">
    <property type="entry name" value="GntR"/>
    <property type="match status" value="1"/>
</dbReference>
<comment type="caution">
    <text evidence="5">The sequence shown here is derived from an EMBL/GenBank/DDBJ whole genome shotgun (WGS) entry which is preliminary data.</text>
</comment>
<dbReference type="EMBL" id="JADBGI010000004">
    <property type="protein sequence ID" value="MBE2998257.1"/>
    <property type="molecule type" value="Genomic_DNA"/>
</dbReference>
<evidence type="ECO:0000259" key="4">
    <source>
        <dbReference type="PROSITE" id="PS50949"/>
    </source>
</evidence>
<dbReference type="CDD" id="cd07377">
    <property type="entry name" value="WHTH_GntR"/>
    <property type="match status" value="1"/>
</dbReference>
<feature type="domain" description="HTH gntR-type" evidence="4">
    <location>
        <begin position="1"/>
        <end position="65"/>
    </location>
</feature>
<keyword evidence="1" id="KW-0805">Transcription regulation</keyword>
<dbReference type="InterPro" id="IPR036390">
    <property type="entry name" value="WH_DNA-bd_sf"/>
</dbReference>
<evidence type="ECO:0000313" key="6">
    <source>
        <dbReference type="Proteomes" id="UP000806528"/>
    </source>
</evidence>
<evidence type="ECO:0000313" key="5">
    <source>
        <dbReference type="EMBL" id="MBE2998257.1"/>
    </source>
</evidence>
<accession>A0ABR9P376</accession>
<name>A0ABR9P376_9ACTN</name>
<dbReference type="PROSITE" id="PS50949">
    <property type="entry name" value="HTH_GNTR"/>
    <property type="match status" value="1"/>
</dbReference>
<dbReference type="Pfam" id="PF07702">
    <property type="entry name" value="UTRA"/>
    <property type="match status" value="1"/>
</dbReference>
<dbReference type="InterPro" id="IPR011663">
    <property type="entry name" value="UTRA"/>
</dbReference>